<protein>
    <submittedName>
        <fullName evidence="2">Sulfotransferase</fullName>
    </submittedName>
</protein>
<comment type="caution">
    <text evidence="2">The sequence shown here is derived from an EMBL/GenBank/DDBJ whole genome shotgun (WGS) entry which is preliminary data.</text>
</comment>
<dbReference type="Proteomes" id="UP001596114">
    <property type="component" value="Unassembled WGS sequence"/>
</dbReference>
<keyword evidence="3" id="KW-1185">Reference proteome</keyword>
<organism evidence="2 3">
    <name type="scientific">Rhodanobacter ginsengisoli</name>
    <dbReference type="NCBI Taxonomy" id="418646"/>
    <lineage>
        <taxon>Bacteria</taxon>
        <taxon>Pseudomonadati</taxon>
        <taxon>Pseudomonadota</taxon>
        <taxon>Gammaproteobacteria</taxon>
        <taxon>Lysobacterales</taxon>
        <taxon>Rhodanobacteraceae</taxon>
        <taxon>Rhodanobacter</taxon>
    </lineage>
</organism>
<proteinExistence type="predicted"/>
<dbReference type="InterPro" id="IPR026634">
    <property type="entry name" value="TPST-like"/>
</dbReference>
<reference evidence="3" key="1">
    <citation type="journal article" date="2019" name="Int. J. Syst. Evol. Microbiol.">
        <title>The Global Catalogue of Microorganisms (GCM) 10K type strain sequencing project: providing services to taxonomists for standard genome sequencing and annotation.</title>
        <authorList>
            <consortium name="The Broad Institute Genomics Platform"/>
            <consortium name="The Broad Institute Genome Sequencing Center for Infectious Disease"/>
            <person name="Wu L."/>
            <person name="Ma J."/>
        </authorList>
    </citation>
    <scope>NUCLEOTIDE SEQUENCE [LARGE SCALE GENOMIC DNA]</scope>
    <source>
        <strain evidence="3">CGMCC 1.16619</strain>
    </source>
</reference>
<dbReference type="PANTHER" id="PTHR12788">
    <property type="entry name" value="PROTEIN-TYROSINE SULFOTRANSFERASE 2"/>
    <property type="match status" value="1"/>
</dbReference>
<name>A0ABW0QHR5_9GAMM</name>
<dbReference type="EMBL" id="JBHSNF010000001">
    <property type="protein sequence ID" value="MFC5524459.1"/>
    <property type="molecule type" value="Genomic_DNA"/>
</dbReference>
<dbReference type="Pfam" id="PF13469">
    <property type="entry name" value="Sulfotransfer_3"/>
    <property type="match status" value="1"/>
</dbReference>
<dbReference type="SUPFAM" id="SSF48452">
    <property type="entry name" value="TPR-like"/>
    <property type="match status" value="1"/>
</dbReference>
<dbReference type="RefSeq" id="WP_377316676.1">
    <property type="nucleotide sequence ID" value="NZ_JBHSNF010000001.1"/>
</dbReference>
<dbReference type="SUPFAM" id="SSF52540">
    <property type="entry name" value="P-loop containing nucleoside triphosphate hydrolases"/>
    <property type="match status" value="1"/>
</dbReference>
<evidence type="ECO:0000313" key="3">
    <source>
        <dbReference type="Proteomes" id="UP001596114"/>
    </source>
</evidence>
<accession>A0ABW0QHR5</accession>
<dbReference type="Gene3D" id="3.40.50.300">
    <property type="entry name" value="P-loop containing nucleotide triphosphate hydrolases"/>
    <property type="match status" value="1"/>
</dbReference>
<keyword evidence="1" id="KW-0808">Transferase</keyword>
<dbReference type="InterPro" id="IPR027417">
    <property type="entry name" value="P-loop_NTPase"/>
</dbReference>
<gene>
    <name evidence="2" type="ORF">ACFPPA_01755</name>
</gene>
<dbReference type="PANTHER" id="PTHR12788:SF10">
    <property type="entry name" value="PROTEIN-TYROSINE SULFOTRANSFERASE"/>
    <property type="match status" value="1"/>
</dbReference>
<dbReference type="InterPro" id="IPR011990">
    <property type="entry name" value="TPR-like_helical_dom_sf"/>
</dbReference>
<evidence type="ECO:0000313" key="2">
    <source>
        <dbReference type="EMBL" id="MFC5524459.1"/>
    </source>
</evidence>
<dbReference type="Gene3D" id="1.25.40.10">
    <property type="entry name" value="Tetratricopeptide repeat domain"/>
    <property type="match status" value="1"/>
</dbReference>
<sequence>MAARIALESLLQRNPVHVPSMLALHAIALEDGRVQAATALALTAVEHLSDDPELIIDVVDALLQVGETVVARDTLEHAALARIGDAAMLARMAKLRRILGDHEGSLALLNRADAAGMNSPEFRFDRAHALIFNGHLQEGEAELEASLRLRPLDGMTTLSLSRVRKQTSERNHLDRLRQQLQQVAAGTDDQAILLFAYYKELEDLGRYDEAWDALERANAAMYARQNHDPDYAWRLFDGLIERCTPEFLQPADVVHEGPQPIFIIGMPRSGTTLMERVISNHSQVTSAGELYDFGMQLRWAADNQSILDERVVERLPGLDYADIGRRYLNRTQWRAQGTRFFVDKMPRNWMLAGMIHRALPQARILNMVRDPMDVCFSNFRTWVMGESFPWNYDLQALAAHYLQYRKVLAHWHAAMPGVVHDVSYSELVRDPEATTRKALAFCGLEWEPGCVDITSNKAVVATLSAAQVREPIHQRFFQEWRHYEKQLQSLYEAVAL</sequence>
<evidence type="ECO:0000256" key="1">
    <source>
        <dbReference type="ARBA" id="ARBA00022679"/>
    </source>
</evidence>